<dbReference type="EC" id="2.4.1.-" evidence="8"/>
<evidence type="ECO:0000256" key="3">
    <source>
        <dbReference type="ARBA" id="ARBA00022676"/>
    </source>
</evidence>
<gene>
    <name evidence="9" type="ORF">Zmor_024167</name>
</gene>
<evidence type="ECO:0000313" key="9">
    <source>
        <dbReference type="EMBL" id="KAJ3646585.1"/>
    </source>
</evidence>
<dbReference type="GO" id="GO:0005737">
    <property type="term" value="C:cytoplasm"/>
    <property type="evidence" value="ECO:0007669"/>
    <property type="project" value="TreeGrafter"/>
</dbReference>
<comment type="subcellular location">
    <subcellularLocation>
        <location evidence="1">Membrane</location>
        <topology evidence="1">Single-pass membrane protein</topology>
    </subcellularLocation>
</comment>
<dbReference type="InterPro" id="IPR008166">
    <property type="entry name" value="Glyco_transf_92"/>
</dbReference>
<comment type="similarity">
    <text evidence="2 8">Belongs to the glycosyltransferase 92 family.</text>
</comment>
<keyword evidence="10" id="KW-1185">Reference proteome</keyword>
<dbReference type="Pfam" id="PF01697">
    <property type="entry name" value="Glyco_transf_92"/>
    <property type="match status" value="1"/>
</dbReference>
<sequence>MLISFLFSGTRNSTLFCQILSQDGQYFITRTRATKIWSKSWNQNDTHTYYNPFLISCYIPFGVTPISVSFSLKPCEKAPIDFKISPEDTLPSKDLPHIFTICVKPLNFNKDISLKLLQWIVINQILGATKMNLYVENLPKKTLKILQSFQKSQNGITLLKHDNLDSSFYLDETTNIWQKRRNEIITYNDCLYRNIHTSHFIIPVDIDEIIVPRHVTTWAELLHESLSESKDNFASYTVRNAYYLRQFNVKKRLKEKIVFFRNVVRSDFSGERESGKSFVSTKNALTVFNHYALKTLRPGIGRIKFLKKELVQMNHYKDNCDTVILPECAKYLSSPVRVVDNVILKYKKVFYREYAKALMFLNQTMSLS</sequence>
<keyword evidence="7" id="KW-0472">Membrane</keyword>
<dbReference type="GO" id="GO:0016757">
    <property type="term" value="F:glycosyltransferase activity"/>
    <property type="evidence" value="ECO:0007669"/>
    <property type="project" value="UniProtKB-UniRule"/>
</dbReference>
<dbReference type="GO" id="GO:0016020">
    <property type="term" value="C:membrane"/>
    <property type="evidence" value="ECO:0007669"/>
    <property type="project" value="UniProtKB-SubCell"/>
</dbReference>
<evidence type="ECO:0000256" key="5">
    <source>
        <dbReference type="ARBA" id="ARBA00022692"/>
    </source>
</evidence>
<keyword evidence="4 8" id="KW-0808">Transferase</keyword>
<evidence type="ECO:0000256" key="7">
    <source>
        <dbReference type="ARBA" id="ARBA00023136"/>
    </source>
</evidence>
<protein>
    <recommendedName>
        <fullName evidence="8">Glycosyltransferase family 92 protein</fullName>
        <ecNumber evidence="8">2.4.1.-</ecNumber>
    </recommendedName>
</protein>
<dbReference type="PANTHER" id="PTHR21461">
    <property type="entry name" value="GLYCOSYLTRANSFERASE FAMILY 92 PROTEIN"/>
    <property type="match status" value="1"/>
</dbReference>
<keyword evidence="6" id="KW-1133">Transmembrane helix</keyword>
<dbReference type="EMBL" id="JALNTZ010000007">
    <property type="protein sequence ID" value="KAJ3646585.1"/>
    <property type="molecule type" value="Genomic_DNA"/>
</dbReference>
<evidence type="ECO:0000313" key="10">
    <source>
        <dbReference type="Proteomes" id="UP001168821"/>
    </source>
</evidence>
<evidence type="ECO:0000256" key="6">
    <source>
        <dbReference type="ARBA" id="ARBA00022989"/>
    </source>
</evidence>
<comment type="caution">
    <text evidence="9">The sequence shown here is derived from an EMBL/GenBank/DDBJ whole genome shotgun (WGS) entry which is preliminary data.</text>
</comment>
<reference evidence="9" key="1">
    <citation type="journal article" date="2023" name="G3 (Bethesda)">
        <title>Whole genome assemblies of Zophobas morio and Tenebrio molitor.</title>
        <authorList>
            <person name="Kaur S."/>
            <person name="Stinson S.A."/>
            <person name="diCenzo G.C."/>
        </authorList>
    </citation>
    <scope>NUCLEOTIDE SEQUENCE</scope>
    <source>
        <strain evidence="9">QUZm001</strain>
    </source>
</reference>
<dbReference type="PANTHER" id="PTHR21461:SF69">
    <property type="entry name" value="GLYCOSYLTRANSFERASE FAMILY 92 PROTEIN"/>
    <property type="match status" value="1"/>
</dbReference>
<accession>A0AA38HYE2</accession>
<proteinExistence type="inferred from homology"/>
<organism evidence="9 10">
    <name type="scientific">Zophobas morio</name>
    <dbReference type="NCBI Taxonomy" id="2755281"/>
    <lineage>
        <taxon>Eukaryota</taxon>
        <taxon>Metazoa</taxon>
        <taxon>Ecdysozoa</taxon>
        <taxon>Arthropoda</taxon>
        <taxon>Hexapoda</taxon>
        <taxon>Insecta</taxon>
        <taxon>Pterygota</taxon>
        <taxon>Neoptera</taxon>
        <taxon>Endopterygota</taxon>
        <taxon>Coleoptera</taxon>
        <taxon>Polyphaga</taxon>
        <taxon>Cucujiformia</taxon>
        <taxon>Tenebrionidae</taxon>
        <taxon>Zophobas</taxon>
    </lineage>
</organism>
<dbReference type="Proteomes" id="UP001168821">
    <property type="component" value="Unassembled WGS sequence"/>
</dbReference>
<name>A0AA38HYE2_9CUCU</name>
<evidence type="ECO:0000256" key="2">
    <source>
        <dbReference type="ARBA" id="ARBA00007647"/>
    </source>
</evidence>
<evidence type="ECO:0000256" key="1">
    <source>
        <dbReference type="ARBA" id="ARBA00004167"/>
    </source>
</evidence>
<dbReference type="AlphaFoldDB" id="A0AA38HYE2"/>
<evidence type="ECO:0000256" key="4">
    <source>
        <dbReference type="ARBA" id="ARBA00022679"/>
    </source>
</evidence>
<keyword evidence="5" id="KW-0812">Transmembrane</keyword>
<keyword evidence="3 8" id="KW-0328">Glycosyltransferase</keyword>
<evidence type="ECO:0000256" key="8">
    <source>
        <dbReference type="RuleBase" id="RU366017"/>
    </source>
</evidence>